<dbReference type="Proteomes" id="UP001302329">
    <property type="component" value="Unassembled WGS sequence"/>
</dbReference>
<accession>A0ABU5STU2</accession>
<dbReference type="EMBL" id="JAYGHY010000010">
    <property type="protein sequence ID" value="MEA5441953.1"/>
    <property type="molecule type" value="Genomic_DNA"/>
</dbReference>
<comment type="caution">
    <text evidence="1">The sequence shown here is derived from an EMBL/GenBank/DDBJ whole genome shotgun (WGS) entry which is preliminary data.</text>
</comment>
<name>A0ABU5STU2_9CYAN</name>
<evidence type="ECO:0000313" key="2">
    <source>
        <dbReference type="Proteomes" id="UP001302329"/>
    </source>
</evidence>
<sequence>MRHRLSSALPSLSFLPILILLVGPATGPLPAEASESAVVQEILDGNEMFIDGKTAQVKQKAVAPQKVSTQNSRGQIRFDSGAAGRLNRFALLKLGQGCFLIEKGQILVSGKQSGCTRSARLSVRGTNYLIDVSESGESEISVLEGSVEVEPLVDGEPSGKPATTVEAGNKLRLSAGGVVMALLGLSASDYNGILGGPLFQGFRVPLPAYGSLESYIRSKVPGVNLPVPVSVPSLPFGLPRFF</sequence>
<evidence type="ECO:0000313" key="1">
    <source>
        <dbReference type="EMBL" id="MEA5441953.1"/>
    </source>
</evidence>
<organism evidence="1 2">
    <name type="scientific">Cyanobium gracile UHCC 0281</name>
    <dbReference type="NCBI Taxonomy" id="3110309"/>
    <lineage>
        <taxon>Bacteria</taxon>
        <taxon>Bacillati</taxon>
        <taxon>Cyanobacteriota</taxon>
        <taxon>Cyanophyceae</taxon>
        <taxon>Synechococcales</taxon>
        <taxon>Prochlorococcaceae</taxon>
        <taxon>Cyanobium</taxon>
    </lineage>
</organism>
<dbReference type="RefSeq" id="WP_323356052.1">
    <property type="nucleotide sequence ID" value="NZ_JAYGHY010000010.1"/>
</dbReference>
<proteinExistence type="predicted"/>
<protein>
    <submittedName>
        <fullName evidence="1">Iron dicitrate transport regulator FecR</fullName>
    </submittedName>
</protein>
<keyword evidence="2" id="KW-1185">Reference proteome</keyword>
<reference evidence="1 2" key="1">
    <citation type="submission" date="2023-12" db="EMBL/GenBank/DDBJ databases">
        <title>Baltic Sea Cyanobacteria.</title>
        <authorList>
            <person name="Delbaje E."/>
            <person name="Fewer D.P."/>
            <person name="Shishido T.K."/>
        </authorList>
    </citation>
    <scope>NUCLEOTIDE SEQUENCE [LARGE SCALE GENOMIC DNA]</scope>
    <source>
        <strain evidence="1 2">UHCC 0281</strain>
    </source>
</reference>
<gene>
    <name evidence="1" type="ORF">VB739_05245</name>
</gene>